<dbReference type="InterPro" id="IPR003594">
    <property type="entry name" value="HATPase_dom"/>
</dbReference>
<dbReference type="PRINTS" id="PR00344">
    <property type="entry name" value="BCTRLSENSOR"/>
</dbReference>
<dbReference type="SUPFAM" id="SSF55785">
    <property type="entry name" value="PYP-like sensor domain (PAS domain)"/>
    <property type="match status" value="1"/>
</dbReference>
<evidence type="ECO:0000256" key="8">
    <source>
        <dbReference type="ARBA" id="ARBA00022840"/>
    </source>
</evidence>
<dbReference type="InterPro" id="IPR000719">
    <property type="entry name" value="Prot_kinase_dom"/>
</dbReference>
<evidence type="ECO:0000256" key="7">
    <source>
        <dbReference type="ARBA" id="ARBA00022741"/>
    </source>
</evidence>
<feature type="domain" description="Response regulatory" evidence="15">
    <location>
        <begin position="766"/>
        <end position="884"/>
    </location>
</feature>
<reference evidence="17 18" key="1">
    <citation type="submission" date="2019-03" db="EMBL/GenBank/DDBJ databases">
        <title>Deep-cultivation of Planctomycetes and their phenomic and genomic characterization uncovers novel biology.</title>
        <authorList>
            <person name="Wiegand S."/>
            <person name="Jogler M."/>
            <person name="Boedeker C."/>
            <person name="Pinto D."/>
            <person name="Vollmers J."/>
            <person name="Rivas-Marin E."/>
            <person name="Kohn T."/>
            <person name="Peeters S.H."/>
            <person name="Heuer A."/>
            <person name="Rast P."/>
            <person name="Oberbeckmann S."/>
            <person name="Bunk B."/>
            <person name="Jeske O."/>
            <person name="Meyerdierks A."/>
            <person name="Storesund J.E."/>
            <person name="Kallscheuer N."/>
            <person name="Luecker S."/>
            <person name="Lage O.M."/>
            <person name="Pohl T."/>
            <person name="Merkel B.J."/>
            <person name="Hornburger P."/>
            <person name="Mueller R.-W."/>
            <person name="Bruemmer F."/>
            <person name="Labrenz M."/>
            <person name="Spormann A.M."/>
            <person name="Op den Camp H."/>
            <person name="Overmann J."/>
            <person name="Amann R."/>
            <person name="Jetten M.S.M."/>
            <person name="Mascher T."/>
            <person name="Medema M.H."/>
            <person name="Devos D.P."/>
            <person name="Kaster A.-K."/>
            <person name="Ovreas L."/>
            <person name="Rohde M."/>
            <person name="Galperin M.Y."/>
            <person name="Jogler C."/>
        </authorList>
    </citation>
    <scope>NUCLEOTIDE SEQUENCE [LARGE SCALE GENOMIC DNA]</scope>
    <source>
        <strain evidence="17 18">Enr13</strain>
    </source>
</reference>
<feature type="domain" description="Histidine kinase" evidence="14">
    <location>
        <begin position="516"/>
        <end position="737"/>
    </location>
</feature>
<evidence type="ECO:0000256" key="3">
    <source>
        <dbReference type="ARBA" id="ARBA00012438"/>
    </source>
</evidence>
<keyword evidence="10" id="KW-0902">Two-component regulatory system</keyword>
<dbReference type="CDD" id="cd00082">
    <property type="entry name" value="HisKA"/>
    <property type="match status" value="1"/>
</dbReference>
<evidence type="ECO:0000256" key="5">
    <source>
        <dbReference type="ARBA" id="ARBA00022553"/>
    </source>
</evidence>
<evidence type="ECO:0000256" key="12">
    <source>
        <dbReference type="PROSITE-ProRule" id="PRU00169"/>
    </source>
</evidence>
<dbReference type="Pfam" id="PF08448">
    <property type="entry name" value="PAS_4"/>
    <property type="match status" value="1"/>
</dbReference>
<dbReference type="EC" id="2.7.13.3" evidence="3"/>
<evidence type="ECO:0000259" key="14">
    <source>
        <dbReference type="PROSITE" id="PS50109"/>
    </source>
</evidence>
<dbReference type="PROSITE" id="PS50011">
    <property type="entry name" value="PROTEIN_KINASE_DOM"/>
    <property type="match status" value="1"/>
</dbReference>
<dbReference type="CDD" id="cd17546">
    <property type="entry name" value="REC_hyHK_CKI1_RcsC-like"/>
    <property type="match status" value="1"/>
</dbReference>
<protein>
    <recommendedName>
        <fullName evidence="3">histidine kinase</fullName>
        <ecNumber evidence="3">2.7.13.3</ecNumber>
    </recommendedName>
</protein>
<dbReference type="KEGG" id="snep:Enr13x_51860"/>
<dbReference type="InterPro" id="IPR003661">
    <property type="entry name" value="HisK_dim/P_dom"/>
</dbReference>
<dbReference type="InterPro" id="IPR036890">
    <property type="entry name" value="HATPase_C_sf"/>
</dbReference>
<dbReference type="InterPro" id="IPR011006">
    <property type="entry name" value="CheY-like_superfamily"/>
</dbReference>
<dbReference type="SMART" id="SM00448">
    <property type="entry name" value="REC"/>
    <property type="match status" value="1"/>
</dbReference>
<keyword evidence="7" id="KW-0547">Nucleotide-binding</keyword>
<dbReference type="Pfam" id="PF00512">
    <property type="entry name" value="HisKA"/>
    <property type="match status" value="1"/>
</dbReference>
<keyword evidence="18" id="KW-1185">Reference proteome</keyword>
<keyword evidence="17" id="KW-0808">Transferase</keyword>
<dbReference type="SUPFAM" id="SSF47384">
    <property type="entry name" value="Homodimeric domain of signal transducing histidine kinase"/>
    <property type="match status" value="1"/>
</dbReference>
<dbReference type="CDD" id="cd00130">
    <property type="entry name" value="PAS"/>
    <property type="match status" value="1"/>
</dbReference>
<evidence type="ECO:0000256" key="6">
    <source>
        <dbReference type="ARBA" id="ARBA00022692"/>
    </source>
</evidence>
<dbReference type="Gene3D" id="3.30.565.10">
    <property type="entry name" value="Histidine kinase-like ATPase, C-terminal domain"/>
    <property type="match status" value="1"/>
</dbReference>
<dbReference type="InterPro" id="IPR004358">
    <property type="entry name" value="Sig_transdc_His_kin-like_C"/>
</dbReference>
<organism evidence="17 18">
    <name type="scientific">Stieleria neptunia</name>
    <dbReference type="NCBI Taxonomy" id="2527979"/>
    <lineage>
        <taxon>Bacteria</taxon>
        <taxon>Pseudomonadati</taxon>
        <taxon>Planctomycetota</taxon>
        <taxon>Planctomycetia</taxon>
        <taxon>Pirellulales</taxon>
        <taxon>Pirellulaceae</taxon>
        <taxon>Stieleria</taxon>
    </lineage>
</organism>
<dbReference type="SMART" id="SM00388">
    <property type="entry name" value="HisKA"/>
    <property type="match status" value="1"/>
</dbReference>
<dbReference type="InterPro" id="IPR000014">
    <property type="entry name" value="PAS"/>
</dbReference>
<accession>A0A518HWS4</accession>
<name>A0A518HWS4_9BACT</name>
<dbReference type="SUPFAM" id="SSF52172">
    <property type="entry name" value="CheY-like"/>
    <property type="match status" value="1"/>
</dbReference>
<dbReference type="Gene3D" id="1.20.120.160">
    <property type="entry name" value="HPT domain"/>
    <property type="match status" value="1"/>
</dbReference>
<dbReference type="AlphaFoldDB" id="A0A518HWS4"/>
<dbReference type="InterPro" id="IPR036097">
    <property type="entry name" value="HisK_dim/P_sf"/>
</dbReference>
<dbReference type="CDD" id="cd16922">
    <property type="entry name" value="HATPase_EvgS-ArcB-TorS-like"/>
    <property type="match status" value="1"/>
</dbReference>
<dbReference type="Proteomes" id="UP000319004">
    <property type="component" value="Chromosome"/>
</dbReference>
<evidence type="ECO:0000256" key="9">
    <source>
        <dbReference type="ARBA" id="ARBA00022989"/>
    </source>
</evidence>
<evidence type="ECO:0000313" key="18">
    <source>
        <dbReference type="Proteomes" id="UP000319004"/>
    </source>
</evidence>
<dbReference type="PROSITE" id="PS00109">
    <property type="entry name" value="PROTEIN_KINASE_TYR"/>
    <property type="match status" value="1"/>
</dbReference>
<dbReference type="Gene3D" id="1.10.510.10">
    <property type="entry name" value="Transferase(Phosphotransferase) domain 1"/>
    <property type="match status" value="1"/>
</dbReference>
<evidence type="ECO:0000256" key="1">
    <source>
        <dbReference type="ARBA" id="ARBA00000085"/>
    </source>
</evidence>
<comment type="subcellular location">
    <subcellularLocation>
        <location evidence="2">Cell membrane</location>
        <topology evidence="2">Multi-pass membrane protein</topology>
    </subcellularLocation>
</comment>
<evidence type="ECO:0000259" key="16">
    <source>
        <dbReference type="PROSITE" id="PS50112"/>
    </source>
</evidence>
<dbReference type="SMART" id="SM00091">
    <property type="entry name" value="PAS"/>
    <property type="match status" value="1"/>
</dbReference>
<dbReference type="NCBIfam" id="TIGR00229">
    <property type="entry name" value="sensory_box"/>
    <property type="match status" value="1"/>
</dbReference>
<dbReference type="InterPro" id="IPR008266">
    <property type="entry name" value="Tyr_kinase_AS"/>
</dbReference>
<evidence type="ECO:0000256" key="4">
    <source>
        <dbReference type="ARBA" id="ARBA00022475"/>
    </source>
</evidence>
<dbReference type="InterPro" id="IPR013656">
    <property type="entry name" value="PAS_4"/>
</dbReference>
<keyword evidence="8" id="KW-0067">ATP-binding</keyword>
<comment type="catalytic activity">
    <reaction evidence="1">
        <text>ATP + protein L-histidine = ADP + protein N-phospho-L-histidine.</text>
        <dbReference type="EC" id="2.7.13.3"/>
    </reaction>
</comment>
<dbReference type="GO" id="GO:0005524">
    <property type="term" value="F:ATP binding"/>
    <property type="evidence" value="ECO:0007669"/>
    <property type="project" value="UniProtKB-KW"/>
</dbReference>
<dbReference type="PROSITE" id="PS50112">
    <property type="entry name" value="PAS"/>
    <property type="match status" value="1"/>
</dbReference>
<dbReference type="GO" id="GO:0000155">
    <property type="term" value="F:phosphorelay sensor kinase activity"/>
    <property type="evidence" value="ECO:0007669"/>
    <property type="project" value="InterPro"/>
</dbReference>
<dbReference type="SMART" id="SM00387">
    <property type="entry name" value="HATPase_c"/>
    <property type="match status" value="1"/>
</dbReference>
<dbReference type="FunFam" id="3.30.565.10:FF:000010">
    <property type="entry name" value="Sensor histidine kinase RcsC"/>
    <property type="match status" value="1"/>
</dbReference>
<dbReference type="Pfam" id="PF02518">
    <property type="entry name" value="HATPase_c"/>
    <property type="match status" value="1"/>
</dbReference>
<feature type="domain" description="PAS" evidence="16">
    <location>
        <begin position="374"/>
        <end position="444"/>
    </location>
</feature>
<dbReference type="PANTHER" id="PTHR45339">
    <property type="entry name" value="HYBRID SIGNAL TRANSDUCTION HISTIDINE KINASE J"/>
    <property type="match status" value="1"/>
</dbReference>
<keyword evidence="11" id="KW-0472">Membrane</keyword>
<feature type="modified residue" description="4-aspartylphosphate" evidence="12">
    <location>
        <position position="815"/>
    </location>
</feature>
<dbReference type="SUPFAM" id="SSF56112">
    <property type="entry name" value="Protein kinase-like (PK-like)"/>
    <property type="match status" value="1"/>
</dbReference>
<evidence type="ECO:0000313" key="17">
    <source>
        <dbReference type="EMBL" id="QDV45310.1"/>
    </source>
</evidence>
<dbReference type="InterPro" id="IPR011009">
    <property type="entry name" value="Kinase-like_dom_sf"/>
</dbReference>
<evidence type="ECO:0000259" key="13">
    <source>
        <dbReference type="PROSITE" id="PS50011"/>
    </source>
</evidence>
<dbReference type="PANTHER" id="PTHR45339:SF1">
    <property type="entry name" value="HYBRID SIGNAL TRANSDUCTION HISTIDINE KINASE J"/>
    <property type="match status" value="1"/>
</dbReference>
<dbReference type="RefSeq" id="WP_197455331.1">
    <property type="nucleotide sequence ID" value="NZ_CP037423.1"/>
</dbReference>
<evidence type="ECO:0000256" key="11">
    <source>
        <dbReference type="ARBA" id="ARBA00023136"/>
    </source>
</evidence>
<sequence>MKVKCIHCFEIVELDPHADLSGIICPSCGGRFEIPFDETLDSDHPHVSSSHLESLQGGMELAGFSLVSNLSKGCRSDVWEAVEVEQGRTVALKVSHYEEQENDRIGHYSREAEILSTLNHSNIVSLYSHGIANRRSYLATDYIEGQPLSRWLVNRAPSPWQAAEITLRIADAMDHAHRQDVIHRDLSCQNVLMDERSIPHVIDFGLASMGMDHAMDGAQLTVGTPIYMAPEQIRGQPEQIDHRVDIYAIGVIFYELLTAKKPFEPGPNLIQRLFEGPIRTPRDIDPSISPDLSNMCVRCLQKDASDRYSTARELADSIQSVLGDQRGASIQPTGLDEVESFEHSRAYVALHSRCVDLEQVLERRTRALLATKTEYDVYRNLVESRSLGAFRKDLDDRIVFANEYFCQFVGRPRSEVVGRRVSEILDDHAAAMWKAADDRILSTGSVYESTEQYEVGDRTLVFDVARSPVRNMSGRTVGIQGIMYDVSAHAEMERALRDEKEVAVAANLAKGEFLARMSHEIRTPMTAIMGMNQVLATTPLTDKQIECTRAIADASQSLLEVINDILDFSKIDAGKIELEPAEFCLVETCDKVVKMLREEARQKDIQLAALFSSDIPKRLIGDAARLRRVLVNLIGNAIRFTSQGSVELRVRCEDASQDRCVLRFEVADTGIGIPRGHLESIFQPFEQADSSLSRDQSGTGLGLAIASKIVELMGGSLAVTSRVGEGSRFYFHATFPTLSEPKESVSTERIPLADQQRDTVSLEPLRVLVVDDVEPNRLTLHHLLEDRGHSVVTVASGGDALRAIEQERFDVILMDIQLPGMDGFEATRRIRESLANTQHRTPIVALTAHAMKDSREWCLRKGMDGYASKPVVWSALCQELQRVLNEPGDHEPPLFSLTEFQIRVGVDQASACRLISNFVSCFPGLIESVVDSAKQNDSAGLREAVHRLKGAVENLVGTGGIPELLALKSMAERSDIEKAGDVILDLEKTMLRLKNELLPYSAGQIE</sequence>
<dbReference type="Pfam" id="PF00072">
    <property type="entry name" value="Response_reg"/>
    <property type="match status" value="1"/>
</dbReference>
<dbReference type="Pfam" id="PF00069">
    <property type="entry name" value="Pkinase"/>
    <property type="match status" value="1"/>
</dbReference>
<keyword evidence="9" id="KW-1133">Transmembrane helix</keyword>
<keyword evidence="4" id="KW-1003">Cell membrane</keyword>
<dbReference type="PROSITE" id="PS50109">
    <property type="entry name" value="HIS_KIN"/>
    <property type="match status" value="1"/>
</dbReference>
<evidence type="ECO:0000259" key="15">
    <source>
        <dbReference type="PROSITE" id="PS50110"/>
    </source>
</evidence>
<dbReference type="InterPro" id="IPR035965">
    <property type="entry name" value="PAS-like_dom_sf"/>
</dbReference>
<keyword evidence="6" id="KW-0812">Transmembrane</keyword>
<dbReference type="Gene3D" id="3.40.50.2300">
    <property type="match status" value="1"/>
</dbReference>
<feature type="domain" description="Protein kinase" evidence="13">
    <location>
        <begin position="64"/>
        <end position="322"/>
    </location>
</feature>
<evidence type="ECO:0000256" key="2">
    <source>
        <dbReference type="ARBA" id="ARBA00004651"/>
    </source>
</evidence>
<dbReference type="InterPro" id="IPR036641">
    <property type="entry name" value="HPT_dom_sf"/>
</dbReference>
<dbReference type="SUPFAM" id="SSF55874">
    <property type="entry name" value="ATPase domain of HSP90 chaperone/DNA topoisomerase II/histidine kinase"/>
    <property type="match status" value="1"/>
</dbReference>
<evidence type="ECO:0000256" key="10">
    <source>
        <dbReference type="ARBA" id="ARBA00023012"/>
    </source>
</evidence>
<dbReference type="GO" id="GO:0005886">
    <property type="term" value="C:plasma membrane"/>
    <property type="evidence" value="ECO:0007669"/>
    <property type="project" value="UniProtKB-SubCell"/>
</dbReference>
<keyword evidence="5 12" id="KW-0597">Phosphoprotein</keyword>
<dbReference type="SUPFAM" id="SSF47226">
    <property type="entry name" value="Histidine-containing phosphotransfer domain, HPT domain"/>
    <property type="match status" value="1"/>
</dbReference>
<dbReference type="Gene3D" id="3.30.450.20">
    <property type="entry name" value="PAS domain"/>
    <property type="match status" value="1"/>
</dbReference>
<dbReference type="Gene3D" id="1.10.287.130">
    <property type="match status" value="1"/>
</dbReference>
<proteinExistence type="predicted"/>
<dbReference type="InterPro" id="IPR001789">
    <property type="entry name" value="Sig_transdc_resp-reg_receiver"/>
</dbReference>
<gene>
    <name evidence="17" type="primary">rpfC_1</name>
    <name evidence="17" type="ORF">Enr13x_51860</name>
</gene>
<dbReference type="EMBL" id="CP037423">
    <property type="protein sequence ID" value="QDV45310.1"/>
    <property type="molecule type" value="Genomic_DNA"/>
</dbReference>
<dbReference type="CDD" id="cd14014">
    <property type="entry name" value="STKc_PknB_like"/>
    <property type="match status" value="1"/>
</dbReference>
<dbReference type="InterPro" id="IPR005467">
    <property type="entry name" value="His_kinase_dom"/>
</dbReference>
<dbReference type="PROSITE" id="PS50110">
    <property type="entry name" value="RESPONSE_REGULATORY"/>
    <property type="match status" value="1"/>
</dbReference>